<reference evidence="5" key="1">
    <citation type="submission" date="2022-02" db="EMBL/GenBank/DDBJ databases">
        <title>Corynebacterium sp. from urogenital microbiome.</title>
        <authorList>
            <person name="Cappelli E.A."/>
            <person name="Ribeiro T.G."/>
            <person name="Peixe L."/>
        </authorList>
    </citation>
    <scope>NUCLEOTIDE SEQUENCE</scope>
    <source>
        <strain evidence="5">C21Ua_68</strain>
    </source>
</reference>
<evidence type="ECO:0000256" key="4">
    <source>
        <dbReference type="ARBA" id="ARBA00022825"/>
    </source>
</evidence>
<dbReference type="Proteomes" id="UP001146439">
    <property type="component" value="Unassembled WGS sequence"/>
</dbReference>
<dbReference type="PANTHER" id="PTHR20842">
    <property type="entry name" value="PROTEASE S51 ALPHA-ASPARTYL DIPEPTIDASE"/>
    <property type="match status" value="1"/>
</dbReference>
<comment type="caution">
    <text evidence="5">The sequence shown here is derived from an EMBL/GenBank/DDBJ whole genome shotgun (WGS) entry which is preliminary data.</text>
</comment>
<keyword evidence="5" id="KW-0315">Glutamine amidotransferase</keyword>
<evidence type="ECO:0000256" key="2">
    <source>
        <dbReference type="ARBA" id="ARBA00022670"/>
    </source>
</evidence>
<accession>A0A9X3RLX5</accession>
<dbReference type="InterPro" id="IPR029062">
    <property type="entry name" value="Class_I_gatase-like"/>
</dbReference>
<protein>
    <submittedName>
        <fullName evidence="5">Type 1 glutamine amidotransferase-like domain-containing protein</fullName>
    </submittedName>
</protein>
<keyword evidence="3" id="KW-0378">Hydrolase</keyword>
<dbReference type="EMBL" id="JAKMUZ010000019">
    <property type="protein sequence ID" value="MCZ9296825.1"/>
    <property type="molecule type" value="Genomic_DNA"/>
</dbReference>
<organism evidence="5 6">
    <name type="scientific">Corynebacterium yonathiae</name>
    <dbReference type="NCBI Taxonomy" id="2913504"/>
    <lineage>
        <taxon>Bacteria</taxon>
        <taxon>Bacillati</taxon>
        <taxon>Actinomycetota</taxon>
        <taxon>Actinomycetes</taxon>
        <taxon>Mycobacteriales</taxon>
        <taxon>Corynebacteriaceae</taxon>
        <taxon>Corynebacterium</taxon>
    </lineage>
</organism>
<keyword evidence="2" id="KW-0645">Protease</keyword>
<dbReference type="Pfam" id="PF03575">
    <property type="entry name" value="Peptidase_S51"/>
    <property type="match status" value="1"/>
</dbReference>
<comment type="similarity">
    <text evidence="1">Belongs to the peptidase S51 family.</text>
</comment>
<evidence type="ECO:0000313" key="6">
    <source>
        <dbReference type="Proteomes" id="UP001146439"/>
    </source>
</evidence>
<dbReference type="Gene3D" id="3.40.50.880">
    <property type="match status" value="1"/>
</dbReference>
<gene>
    <name evidence="5" type="ORF">L8V22_09740</name>
</gene>
<dbReference type="AlphaFoldDB" id="A0A9X3RLX5"/>
<sequence>MHLLLASFLHPEISKYISGRVLYIDDAATGMSQAQFAQTELSTIRDAAEELIPLTVAQAQPSDIRNEINLADCIYVASGEVFRLLDALRLTGTDHLLVEAVQNGTFYAGSSAGAMVTGPSIEPASIMDNPQTAPQLTDHTGLSLTPYVIVPHAQGTTGPYSIKVISETVAQYGRDWNLLLLRDEQALLVEGETTMLI</sequence>
<name>A0A9X3RLX5_9CORY</name>
<keyword evidence="4" id="KW-0720">Serine protease</keyword>
<dbReference type="RefSeq" id="WP_238801968.1">
    <property type="nucleotide sequence ID" value="NZ_JAKMUZ010000019.1"/>
</dbReference>
<evidence type="ECO:0000313" key="5">
    <source>
        <dbReference type="EMBL" id="MCZ9296825.1"/>
    </source>
</evidence>
<evidence type="ECO:0000256" key="3">
    <source>
        <dbReference type="ARBA" id="ARBA00022801"/>
    </source>
</evidence>
<dbReference type="SUPFAM" id="SSF52317">
    <property type="entry name" value="Class I glutamine amidotransferase-like"/>
    <property type="match status" value="1"/>
</dbReference>
<dbReference type="InterPro" id="IPR005320">
    <property type="entry name" value="Peptidase_S51"/>
</dbReference>
<dbReference type="PANTHER" id="PTHR20842:SF0">
    <property type="entry name" value="ALPHA-ASPARTYL DIPEPTIDASE"/>
    <property type="match status" value="1"/>
</dbReference>
<dbReference type="GO" id="GO:0008236">
    <property type="term" value="F:serine-type peptidase activity"/>
    <property type="evidence" value="ECO:0007669"/>
    <property type="project" value="UniProtKB-KW"/>
</dbReference>
<dbReference type="GO" id="GO:0006508">
    <property type="term" value="P:proteolysis"/>
    <property type="evidence" value="ECO:0007669"/>
    <property type="project" value="UniProtKB-KW"/>
</dbReference>
<proteinExistence type="inferred from homology"/>
<evidence type="ECO:0000256" key="1">
    <source>
        <dbReference type="ARBA" id="ARBA00006534"/>
    </source>
</evidence>